<dbReference type="AlphaFoldDB" id="A0A061F2I0"/>
<dbReference type="Gramene" id="EOY08694">
    <property type="protein sequence ID" value="EOY08694"/>
    <property type="gene ID" value="TCM_023754"/>
</dbReference>
<dbReference type="EMBL" id="CM001883">
    <property type="protein sequence ID" value="EOY08694.1"/>
    <property type="molecule type" value="Genomic_DNA"/>
</dbReference>
<dbReference type="SUPFAM" id="SSF56672">
    <property type="entry name" value="DNA/RNA polymerases"/>
    <property type="match status" value="1"/>
</dbReference>
<dbReference type="Pfam" id="PF03732">
    <property type="entry name" value="Retrotrans_gag"/>
    <property type="match status" value="1"/>
</dbReference>
<organism evidence="3 4">
    <name type="scientific">Theobroma cacao</name>
    <name type="common">Cacao</name>
    <name type="synonym">Cocoa</name>
    <dbReference type="NCBI Taxonomy" id="3641"/>
    <lineage>
        <taxon>Eukaryota</taxon>
        <taxon>Viridiplantae</taxon>
        <taxon>Streptophyta</taxon>
        <taxon>Embryophyta</taxon>
        <taxon>Tracheophyta</taxon>
        <taxon>Spermatophyta</taxon>
        <taxon>Magnoliopsida</taxon>
        <taxon>eudicotyledons</taxon>
        <taxon>Gunneridae</taxon>
        <taxon>Pentapetalae</taxon>
        <taxon>rosids</taxon>
        <taxon>malvids</taxon>
        <taxon>Malvales</taxon>
        <taxon>Malvaceae</taxon>
        <taxon>Byttnerioideae</taxon>
        <taxon>Theobroma</taxon>
    </lineage>
</organism>
<dbReference type="Gene3D" id="3.10.10.10">
    <property type="entry name" value="HIV Type 1 Reverse Transcriptase, subunit A, domain 1"/>
    <property type="match status" value="1"/>
</dbReference>
<dbReference type="PANTHER" id="PTHR35046">
    <property type="entry name" value="ZINC KNUCKLE (CCHC-TYPE) FAMILY PROTEIN"/>
    <property type="match status" value="1"/>
</dbReference>
<dbReference type="OMA" id="KACFLIV"/>
<dbReference type="InterPro" id="IPR043502">
    <property type="entry name" value="DNA/RNA_pol_sf"/>
</dbReference>
<gene>
    <name evidence="3" type="ORF">TCM_023754</name>
</gene>
<dbReference type="InterPro" id="IPR005162">
    <property type="entry name" value="Retrotrans_gag_dom"/>
</dbReference>
<reference evidence="3 4" key="1">
    <citation type="journal article" date="2013" name="Genome Biol.">
        <title>The genome sequence of the most widely cultivated cacao type and its use to identify candidate genes regulating pod color.</title>
        <authorList>
            <person name="Motamayor J.C."/>
            <person name="Mockaitis K."/>
            <person name="Schmutz J."/>
            <person name="Haiminen N."/>
            <person name="Iii D.L."/>
            <person name="Cornejo O."/>
            <person name="Findley S.D."/>
            <person name="Zheng P."/>
            <person name="Utro F."/>
            <person name="Royaert S."/>
            <person name="Saski C."/>
            <person name="Jenkins J."/>
            <person name="Podicheti R."/>
            <person name="Zhao M."/>
            <person name="Scheffler B.E."/>
            <person name="Stack J.C."/>
            <person name="Feltus F.A."/>
            <person name="Mustiga G.M."/>
            <person name="Amores F."/>
            <person name="Phillips W."/>
            <person name="Marelli J.P."/>
            <person name="May G.D."/>
            <person name="Shapiro H."/>
            <person name="Ma J."/>
            <person name="Bustamante C.D."/>
            <person name="Schnell R.J."/>
            <person name="Main D."/>
            <person name="Gilbert D."/>
            <person name="Parida L."/>
            <person name="Kuhn D.N."/>
        </authorList>
    </citation>
    <scope>NUCLEOTIDE SEQUENCE [LARGE SCALE GENOMIC DNA]</scope>
    <source>
        <strain evidence="4">cv. Matina 1-6</strain>
    </source>
</reference>
<protein>
    <recommendedName>
        <fullName evidence="2">Retrotransposon gag domain-containing protein</fullName>
    </recommendedName>
</protein>
<dbReference type="InterPro" id="IPR043128">
    <property type="entry name" value="Rev_trsase/Diguanyl_cyclase"/>
</dbReference>
<evidence type="ECO:0000256" key="1">
    <source>
        <dbReference type="SAM" id="MobiDB-lite"/>
    </source>
</evidence>
<feature type="domain" description="Retrotransposon gag" evidence="2">
    <location>
        <begin position="1"/>
        <end position="64"/>
    </location>
</feature>
<evidence type="ECO:0000259" key="2">
    <source>
        <dbReference type="Pfam" id="PF03732"/>
    </source>
</evidence>
<feature type="region of interest" description="Disordered" evidence="1">
    <location>
        <begin position="94"/>
        <end position="125"/>
    </location>
</feature>
<dbReference type="eggNOG" id="KOG0017">
    <property type="taxonomic scope" value="Eukaryota"/>
</dbReference>
<proteinExistence type="predicted"/>
<evidence type="ECO:0000313" key="4">
    <source>
        <dbReference type="Proteomes" id="UP000026915"/>
    </source>
</evidence>
<keyword evidence="4" id="KW-1185">Reference proteome</keyword>
<dbReference type="PANTHER" id="PTHR35046:SF9">
    <property type="entry name" value="RNA-DIRECTED DNA POLYMERASE"/>
    <property type="match status" value="1"/>
</dbReference>
<feature type="compositionally biased region" description="Low complexity" evidence="1">
    <location>
        <begin position="99"/>
        <end position="120"/>
    </location>
</feature>
<dbReference type="CDD" id="cd00303">
    <property type="entry name" value="retropepsin_like"/>
    <property type="match status" value="1"/>
</dbReference>
<accession>A0A061F2I0</accession>
<sequence length="440" mass="51467">MRRELKRKFLPEHYRQEIFIKFHNLRQKTMTVEEYTIEFEQLHMKYDVHELEEQTVARYLGGLNIGIADVVQLQPYWNLNDVIRVALKVEKQRSRKRSMSSSRQQESSSNDVSQSSVTISPPKYDDEEIEEVSADHGEALIVRRNLNTAMMTKDESWLRHNIFYTRYTSQGKVCNVIIDSGSCENVIANYMVEKLKLPTEVHPHPYKLQWLRKGNEVKVTKRCCVQFSIGSKYEDEVWCDVIPMDACHLLLGRPWQYDRRAHYDGYKNISSFIKDGVKIMLTPLKPEDRPKRQEEDKALITVPTLSKTYCESNHLCLLLVSKKNKVSSSLSNDGQTKLINQSLGNLSRSFVDNHVVNKTAVKYDFPFPRLDDMFIGSKVFLKMDLKKRDQQIRIRLGDELKTTFKTMDELIKWLVWTMTIYGSRHQHGVCPGLLVRAEFF</sequence>
<dbReference type="Proteomes" id="UP000026915">
    <property type="component" value="Chromosome 5"/>
</dbReference>
<dbReference type="HOGENOM" id="CLU_540153_0_0_1"/>
<evidence type="ECO:0000313" key="3">
    <source>
        <dbReference type="EMBL" id="EOY08694.1"/>
    </source>
</evidence>
<dbReference type="InParanoid" id="A0A061F2I0"/>
<dbReference type="InterPro" id="IPR021109">
    <property type="entry name" value="Peptidase_aspartic_dom_sf"/>
</dbReference>
<name>A0A061F2I0_THECC</name>
<dbReference type="Gene3D" id="2.40.70.10">
    <property type="entry name" value="Acid Proteases"/>
    <property type="match status" value="1"/>
</dbReference>
<dbReference type="Gene3D" id="3.30.70.270">
    <property type="match status" value="1"/>
</dbReference>